<organism evidence="1 2">
    <name type="scientific">Avena sativa</name>
    <name type="common">Oat</name>
    <dbReference type="NCBI Taxonomy" id="4498"/>
    <lineage>
        <taxon>Eukaryota</taxon>
        <taxon>Viridiplantae</taxon>
        <taxon>Streptophyta</taxon>
        <taxon>Embryophyta</taxon>
        <taxon>Tracheophyta</taxon>
        <taxon>Spermatophyta</taxon>
        <taxon>Magnoliopsida</taxon>
        <taxon>Liliopsida</taxon>
        <taxon>Poales</taxon>
        <taxon>Poaceae</taxon>
        <taxon>BOP clade</taxon>
        <taxon>Pooideae</taxon>
        <taxon>Poodae</taxon>
        <taxon>Poeae</taxon>
        <taxon>Poeae Chloroplast Group 1 (Aveneae type)</taxon>
        <taxon>Aveninae</taxon>
        <taxon>Avena</taxon>
    </lineage>
</organism>
<protein>
    <submittedName>
        <fullName evidence="1">Uncharacterized protein</fullName>
    </submittedName>
</protein>
<dbReference type="Proteomes" id="UP001732700">
    <property type="component" value="Chromosome 4A"/>
</dbReference>
<dbReference type="EnsemblPlants" id="AVESA.00010b.r2.4AG0574060.1">
    <property type="protein sequence ID" value="AVESA.00010b.r2.4AG0574060.1.CDS.1"/>
    <property type="gene ID" value="AVESA.00010b.r2.4AG0574060"/>
</dbReference>
<sequence length="238" mass="26853">MAKNGALEVSLMPWRTFERSGCLKDDCFRFGCDITIIKETPTMGSQFVAVPPPDLQQHYRSLLSAGKAADVIFEVGGEKFPAHRCVLAARSPVFMAELFGPMKESTEARVHIHDMDARVFKAMLDFIYTDELPEIDDDDDGGQVMDMTHHLLVAADRYDLQRLKLICEHKLCDYINPNTAASMLTVCERHRCDGLRKACFKFLASVASLQETMVTQEFEHLKTVCPDILKQLVKNLPP</sequence>
<reference evidence="1" key="2">
    <citation type="submission" date="2025-09" db="UniProtKB">
        <authorList>
            <consortium name="EnsemblPlants"/>
        </authorList>
    </citation>
    <scope>IDENTIFICATION</scope>
</reference>
<keyword evidence="2" id="KW-1185">Reference proteome</keyword>
<reference evidence="1" key="1">
    <citation type="submission" date="2021-05" db="EMBL/GenBank/DDBJ databases">
        <authorList>
            <person name="Scholz U."/>
            <person name="Mascher M."/>
            <person name="Fiebig A."/>
        </authorList>
    </citation>
    <scope>NUCLEOTIDE SEQUENCE [LARGE SCALE GENOMIC DNA]</scope>
</reference>
<evidence type="ECO:0000313" key="1">
    <source>
        <dbReference type="EnsemblPlants" id="AVESA.00010b.r2.4AG0574060.1.CDS.1"/>
    </source>
</evidence>
<proteinExistence type="predicted"/>
<name>A0ACD5W4E5_AVESA</name>
<evidence type="ECO:0000313" key="2">
    <source>
        <dbReference type="Proteomes" id="UP001732700"/>
    </source>
</evidence>
<accession>A0ACD5W4E5</accession>